<organism evidence="5 6">
    <name type="scientific">Nitratidesulfovibrio liaohensis</name>
    <dbReference type="NCBI Taxonomy" id="2604158"/>
    <lineage>
        <taxon>Bacteria</taxon>
        <taxon>Pseudomonadati</taxon>
        <taxon>Thermodesulfobacteriota</taxon>
        <taxon>Desulfovibrionia</taxon>
        <taxon>Desulfovibrionales</taxon>
        <taxon>Desulfovibrionaceae</taxon>
        <taxon>Nitratidesulfovibrio</taxon>
    </lineage>
</organism>
<keyword evidence="2" id="KW-0255">Endonuclease</keyword>
<accession>A0ABY9QYA0</accession>
<feature type="domain" description="TNase-like" evidence="4">
    <location>
        <begin position="32"/>
        <end position="199"/>
    </location>
</feature>
<dbReference type="SMART" id="SM00318">
    <property type="entry name" value="SNc"/>
    <property type="match status" value="1"/>
</dbReference>
<evidence type="ECO:0000313" key="5">
    <source>
        <dbReference type="EMBL" id="WMW64508.1"/>
    </source>
</evidence>
<dbReference type="InterPro" id="IPR002071">
    <property type="entry name" value="Thermonucl_AS"/>
</dbReference>
<evidence type="ECO:0000313" key="6">
    <source>
        <dbReference type="Proteomes" id="UP001180616"/>
    </source>
</evidence>
<evidence type="ECO:0000256" key="3">
    <source>
        <dbReference type="ARBA" id="ARBA00022801"/>
    </source>
</evidence>
<dbReference type="PANTHER" id="PTHR12302:SF3">
    <property type="entry name" value="SERINE_THREONINE-PROTEIN KINASE 31"/>
    <property type="match status" value="1"/>
</dbReference>
<dbReference type="Pfam" id="PF00565">
    <property type="entry name" value="SNase"/>
    <property type="match status" value="1"/>
</dbReference>
<dbReference type="InterPro" id="IPR016071">
    <property type="entry name" value="Staphylococal_nuclease_OB-fold"/>
</dbReference>
<keyword evidence="1" id="KW-0540">Nuclease</keyword>
<evidence type="ECO:0000256" key="1">
    <source>
        <dbReference type="ARBA" id="ARBA00022722"/>
    </source>
</evidence>
<reference evidence="5" key="1">
    <citation type="submission" date="2023-09" db="EMBL/GenBank/DDBJ databases">
        <authorList>
            <consortium name="CW5 consortium"/>
            <person name="Lu C.-W."/>
        </authorList>
    </citation>
    <scope>NUCLEOTIDE SEQUENCE</scope>
    <source>
        <strain evidence="5">KPS</strain>
    </source>
</reference>
<dbReference type="InterPro" id="IPR035437">
    <property type="entry name" value="SNase_OB-fold_sf"/>
</dbReference>
<name>A0ABY9QYA0_9BACT</name>
<dbReference type="Proteomes" id="UP001180616">
    <property type="component" value="Chromosome"/>
</dbReference>
<keyword evidence="6" id="KW-1185">Reference proteome</keyword>
<protein>
    <submittedName>
        <fullName evidence="5">Thermonuclease family protein</fullName>
    </submittedName>
</protein>
<dbReference type="PROSITE" id="PS01123">
    <property type="entry name" value="TNASE_1"/>
    <property type="match status" value="1"/>
</dbReference>
<evidence type="ECO:0000259" key="4">
    <source>
        <dbReference type="PROSITE" id="PS50830"/>
    </source>
</evidence>
<dbReference type="EMBL" id="CP133659">
    <property type="protein sequence ID" value="WMW64508.1"/>
    <property type="molecule type" value="Genomic_DNA"/>
</dbReference>
<keyword evidence="3" id="KW-0378">Hydrolase</keyword>
<dbReference type="PROSITE" id="PS50830">
    <property type="entry name" value="TNASE_3"/>
    <property type="match status" value="1"/>
</dbReference>
<dbReference type="Gene3D" id="2.40.50.90">
    <property type="match status" value="1"/>
</dbReference>
<dbReference type="RefSeq" id="WP_309540599.1">
    <property type="nucleotide sequence ID" value="NZ_CP133659.1"/>
</dbReference>
<evidence type="ECO:0000256" key="2">
    <source>
        <dbReference type="ARBA" id="ARBA00022759"/>
    </source>
</evidence>
<proteinExistence type="predicted"/>
<gene>
    <name evidence="5" type="ORF">KPS_002539</name>
</gene>
<dbReference type="PANTHER" id="PTHR12302">
    <property type="entry name" value="EBNA2 BINDING PROTEIN P100"/>
    <property type="match status" value="1"/>
</dbReference>
<sequence length="213" mass="23915">MSRRIPWRMLGRPGSLMGLLLVLALWTVAGLESWQGLVVGVPDGDTIVVRDERGHDVRVRLYGIDAPELRQRGGEQSRDLLLRMVMDRKVYLVTIDRDGYGRDVAHVRTKPFPWATAIVPSGEAPQAAATPPRRQDARAAVSSAADGLPGELTGDVNGDMLHAGQAWFYGEYCRLPYPCLPWYFAAGKARETNIGLWKTRNPTPPWEWRRKNR</sequence>
<dbReference type="SUPFAM" id="SSF50199">
    <property type="entry name" value="Staphylococcal nuclease"/>
    <property type="match status" value="1"/>
</dbReference>